<reference evidence="1 2" key="1">
    <citation type="submission" date="2016-03" db="EMBL/GenBank/DDBJ databases">
        <title>Comparative genomics of the ectomycorrhizal sister species Rhizopogon vinicolor and Rhizopogon vesiculosus (Basidiomycota: Boletales) reveals a divergence of the mating type B locus.</title>
        <authorList>
            <person name="Mujic A.B."/>
            <person name="Kuo A."/>
            <person name="Tritt A."/>
            <person name="Lipzen A."/>
            <person name="Chen C."/>
            <person name="Johnson J."/>
            <person name="Sharma A."/>
            <person name="Barry K."/>
            <person name="Grigoriev I.V."/>
            <person name="Spatafora J.W."/>
        </authorList>
    </citation>
    <scope>NUCLEOTIDE SEQUENCE [LARGE SCALE GENOMIC DNA]</scope>
    <source>
        <strain evidence="1 2">AM-OR11-056</strain>
    </source>
</reference>
<dbReference type="AlphaFoldDB" id="A0A1J8Q6K1"/>
<proteinExistence type="predicted"/>
<evidence type="ECO:0008006" key="3">
    <source>
        <dbReference type="Google" id="ProtNLM"/>
    </source>
</evidence>
<protein>
    <recommendedName>
        <fullName evidence="3">Winged helix-turn helix domain-containing protein</fullName>
    </recommendedName>
</protein>
<organism evidence="1 2">
    <name type="scientific">Rhizopogon vesiculosus</name>
    <dbReference type="NCBI Taxonomy" id="180088"/>
    <lineage>
        <taxon>Eukaryota</taxon>
        <taxon>Fungi</taxon>
        <taxon>Dikarya</taxon>
        <taxon>Basidiomycota</taxon>
        <taxon>Agaricomycotina</taxon>
        <taxon>Agaricomycetes</taxon>
        <taxon>Agaricomycetidae</taxon>
        <taxon>Boletales</taxon>
        <taxon>Suillineae</taxon>
        <taxon>Rhizopogonaceae</taxon>
        <taxon>Rhizopogon</taxon>
    </lineage>
</organism>
<dbReference type="EMBL" id="LVVM01002668">
    <property type="protein sequence ID" value="OJA16287.1"/>
    <property type="molecule type" value="Genomic_DNA"/>
</dbReference>
<name>A0A1J8Q6K1_9AGAM</name>
<sequence>MAAENLFAEDSDLFLDEVCTRLTWLAFQHNITISPSILSHNLTQAGFTRKLLQRPASERDDARREDIKASFRNDFVSDGSEFVVLNETSKNERTCAQHYG</sequence>
<gene>
    <name evidence="1" type="ORF">AZE42_10758</name>
</gene>
<dbReference type="Proteomes" id="UP000183567">
    <property type="component" value="Unassembled WGS sequence"/>
</dbReference>
<accession>A0A1J8Q6K1</accession>
<keyword evidence="2" id="KW-1185">Reference proteome</keyword>
<evidence type="ECO:0000313" key="1">
    <source>
        <dbReference type="EMBL" id="OJA16287.1"/>
    </source>
</evidence>
<dbReference type="STRING" id="180088.A0A1J8Q6K1"/>
<evidence type="ECO:0000313" key="2">
    <source>
        <dbReference type="Proteomes" id="UP000183567"/>
    </source>
</evidence>
<comment type="caution">
    <text evidence="1">The sequence shown here is derived from an EMBL/GenBank/DDBJ whole genome shotgun (WGS) entry which is preliminary data.</text>
</comment>
<dbReference type="OrthoDB" id="3255572at2759"/>